<dbReference type="InterPro" id="IPR023198">
    <property type="entry name" value="PGP-like_dom2"/>
</dbReference>
<dbReference type="InterPro" id="IPR036412">
    <property type="entry name" value="HAD-like_sf"/>
</dbReference>
<keyword evidence="2" id="KW-1185">Reference proteome</keyword>
<dbReference type="InterPro" id="IPR041492">
    <property type="entry name" value="HAD_2"/>
</dbReference>
<dbReference type="SUPFAM" id="SSF56784">
    <property type="entry name" value="HAD-like"/>
    <property type="match status" value="1"/>
</dbReference>
<sequence>MSASPSQLLVLWDIDHTLIETRGVGRALYERAFPQATGKTLTTLANVSGRTELEILRKTLRDNGVEPSDNAVSHLAAALTRCYDTHRDWLARQGRVLPGAAESLAALDTEPRVLQSVLTGNLRDIAQIKVQVFGLTRYLDLSIGAYGDDHVDRADLVKIAQCNASVKGSDTFDGANTVLIGDTTRDVAAGLKAGTRVIGVATGKSSLRELREAGAGTVLPDLGNTQALVRAVLGDSPSPGTNCPQAIG</sequence>
<evidence type="ECO:0000313" key="1">
    <source>
        <dbReference type="EMBL" id="SHF13811.1"/>
    </source>
</evidence>
<evidence type="ECO:0000313" key="2">
    <source>
        <dbReference type="Proteomes" id="UP000184501"/>
    </source>
</evidence>
<organism evidence="1 2">
    <name type="scientific">Streptoalloteichus hindustanus</name>
    <dbReference type="NCBI Taxonomy" id="2017"/>
    <lineage>
        <taxon>Bacteria</taxon>
        <taxon>Bacillati</taxon>
        <taxon>Actinomycetota</taxon>
        <taxon>Actinomycetes</taxon>
        <taxon>Pseudonocardiales</taxon>
        <taxon>Pseudonocardiaceae</taxon>
        <taxon>Streptoalloteichus</taxon>
    </lineage>
</organism>
<dbReference type="OrthoDB" id="9781769at2"/>
<accession>A0A1M4Z719</accession>
<dbReference type="STRING" id="2017.SAMN05444320_102625"/>
<gene>
    <name evidence="1" type="ORF">SAMN05444320_102625</name>
</gene>
<dbReference type="PANTHER" id="PTHR43434">
    <property type="entry name" value="PHOSPHOGLYCOLATE PHOSPHATASE"/>
    <property type="match status" value="1"/>
</dbReference>
<dbReference type="SFLD" id="SFLDG01129">
    <property type="entry name" value="C1.5:_HAD__Beta-PGM__Phosphata"/>
    <property type="match status" value="1"/>
</dbReference>
<dbReference type="Gene3D" id="1.10.150.240">
    <property type="entry name" value="Putative phosphatase, domain 2"/>
    <property type="match status" value="1"/>
</dbReference>
<dbReference type="SFLD" id="SFLDS00003">
    <property type="entry name" value="Haloacid_Dehalogenase"/>
    <property type="match status" value="1"/>
</dbReference>
<dbReference type="RefSeq" id="WP_073480828.1">
    <property type="nucleotide sequence ID" value="NZ_FQVN01000002.1"/>
</dbReference>
<dbReference type="PANTHER" id="PTHR43434:SF1">
    <property type="entry name" value="PHOSPHOGLYCOLATE PHOSPHATASE"/>
    <property type="match status" value="1"/>
</dbReference>
<proteinExistence type="predicted"/>
<dbReference type="Proteomes" id="UP000184501">
    <property type="component" value="Unassembled WGS sequence"/>
</dbReference>
<reference evidence="1 2" key="1">
    <citation type="submission" date="2016-11" db="EMBL/GenBank/DDBJ databases">
        <authorList>
            <person name="Jaros S."/>
            <person name="Januszkiewicz K."/>
            <person name="Wedrychowicz H."/>
        </authorList>
    </citation>
    <scope>NUCLEOTIDE SEQUENCE [LARGE SCALE GENOMIC DNA]</scope>
    <source>
        <strain evidence="1 2">DSM 44523</strain>
    </source>
</reference>
<dbReference type="EMBL" id="FQVN01000002">
    <property type="protein sequence ID" value="SHF13811.1"/>
    <property type="molecule type" value="Genomic_DNA"/>
</dbReference>
<protein>
    <submittedName>
        <fullName evidence="1">Phosphoglycolate phosphatase, HAD superfamily</fullName>
    </submittedName>
</protein>
<dbReference type="Pfam" id="PF13419">
    <property type="entry name" value="HAD_2"/>
    <property type="match status" value="1"/>
</dbReference>
<dbReference type="AlphaFoldDB" id="A0A1M4Z719"/>
<dbReference type="InterPro" id="IPR023214">
    <property type="entry name" value="HAD_sf"/>
</dbReference>
<dbReference type="GO" id="GO:0008967">
    <property type="term" value="F:phosphoglycolate phosphatase activity"/>
    <property type="evidence" value="ECO:0007669"/>
    <property type="project" value="TreeGrafter"/>
</dbReference>
<dbReference type="GO" id="GO:0006281">
    <property type="term" value="P:DNA repair"/>
    <property type="evidence" value="ECO:0007669"/>
    <property type="project" value="TreeGrafter"/>
</dbReference>
<dbReference type="InterPro" id="IPR050155">
    <property type="entry name" value="HAD-like_hydrolase_sf"/>
</dbReference>
<dbReference type="Gene3D" id="3.40.50.1000">
    <property type="entry name" value="HAD superfamily/HAD-like"/>
    <property type="match status" value="1"/>
</dbReference>
<name>A0A1M4Z719_STRHI</name>